<reference evidence="2" key="2">
    <citation type="journal article" date="2021" name="Sci. Rep.">
        <title>The distribution of antibiotic resistance genes in chicken gut microbiota commensals.</title>
        <authorList>
            <person name="Juricova H."/>
            <person name="Matiasovicova J."/>
            <person name="Kubasova T."/>
            <person name="Cejkova D."/>
            <person name="Rychlik I."/>
        </authorList>
    </citation>
    <scope>NUCLEOTIDE SEQUENCE</scope>
    <source>
        <strain evidence="2">An824</strain>
    </source>
</reference>
<feature type="transmembrane region" description="Helical" evidence="1">
    <location>
        <begin position="328"/>
        <end position="348"/>
    </location>
</feature>
<dbReference type="EMBL" id="JACJJG010000152">
    <property type="protein sequence ID" value="MBM6674903.1"/>
    <property type="molecule type" value="Genomic_DNA"/>
</dbReference>
<feature type="transmembrane region" description="Helical" evidence="1">
    <location>
        <begin position="360"/>
        <end position="393"/>
    </location>
</feature>
<sequence length="413" mass="47990">MGIKHNTSGSKLLVIIVILVAIRFWSFTPLMTFGNLNRYLSLALEFVLIFSFITFFKRPINKFNSYSSVKYILFSLSLSAISALFFSGQSLWDSFNATMILSLGYILYFYLCKTNFSVKYLLDIILFISIVWTCLEIVQQFTYPTYYFAGREEGWWNGELENRMGLWRFYIWGVDFVILCYCHRLQVTINRFNIRNFIFALIPFLGLACYCSRKHLIVLALVTIIIILFSQRKKLSMASLLIIGIFIIGIFYFKDSFVEMNDIANKAQGEGEDFIRYLAGEYFLKFFGMNNPLYTILGAGIPGGNSILNNEIIRLQEFYGFYQQDVGLIGYYSWCGIIGVLSIIYCIYMTVRKFKLLDTYLIAFCIAKIVLIIFDFWAMWQVGIVAYSIFLYLSDKSIILKSCSYENRDINLS</sequence>
<gene>
    <name evidence="2" type="ORF">H6A34_13625</name>
</gene>
<feature type="transmembrane region" description="Helical" evidence="1">
    <location>
        <begin position="166"/>
        <end position="185"/>
    </location>
</feature>
<evidence type="ECO:0000313" key="2">
    <source>
        <dbReference type="EMBL" id="MBM6674903.1"/>
    </source>
</evidence>
<feature type="transmembrane region" description="Helical" evidence="1">
    <location>
        <begin position="291"/>
        <end position="308"/>
    </location>
</feature>
<feature type="transmembrane region" description="Helical" evidence="1">
    <location>
        <begin position="124"/>
        <end position="146"/>
    </location>
</feature>
<keyword evidence="1" id="KW-0472">Membrane</keyword>
<accession>A0A938WV00</accession>
<keyword evidence="1" id="KW-0812">Transmembrane</keyword>
<feature type="transmembrane region" description="Helical" evidence="1">
    <location>
        <begin position="12"/>
        <end position="33"/>
    </location>
</feature>
<proteinExistence type="predicted"/>
<evidence type="ECO:0000313" key="3">
    <source>
        <dbReference type="Proteomes" id="UP000706891"/>
    </source>
</evidence>
<evidence type="ECO:0008006" key="4">
    <source>
        <dbReference type="Google" id="ProtNLM"/>
    </source>
</evidence>
<feature type="transmembrane region" description="Helical" evidence="1">
    <location>
        <begin position="39"/>
        <end position="56"/>
    </location>
</feature>
<reference evidence="2" key="1">
    <citation type="submission" date="2020-08" db="EMBL/GenBank/DDBJ databases">
        <authorList>
            <person name="Cejkova D."/>
            <person name="Kubasova T."/>
            <person name="Jahodarova E."/>
            <person name="Rychlik I."/>
        </authorList>
    </citation>
    <scope>NUCLEOTIDE SEQUENCE</scope>
    <source>
        <strain evidence="2">An824</strain>
    </source>
</reference>
<evidence type="ECO:0000256" key="1">
    <source>
        <dbReference type="SAM" id="Phobius"/>
    </source>
</evidence>
<dbReference type="RefSeq" id="WP_205105961.1">
    <property type="nucleotide sequence ID" value="NZ_JACJJG010000152.1"/>
</dbReference>
<dbReference type="AlphaFoldDB" id="A0A938WV00"/>
<keyword evidence="1" id="KW-1133">Transmembrane helix</keyword>
<keyword evidence="3" id="KW-1185">Reference proteome</keyword>
<feature type="transmembrane region" description="Helical" evidence="1">
    <location>
        <begin position="94"/>
        <end position="112"/>
    </location>
</feature>
<feature type="transmembrane region" description="Helical" evidence="1">
    <location>
        <begin position="235"/>
        <end position="253"/>
    </location>
</feature>
<feature type="transmembrane region" description="Helical" evidence="1">
    <location>
        <begin position="68"/>
        <end position="88"/>
    </location>
</feature>
<organism evidence="2 3">
    <name type="scientific">Marseilla massiliensis</name>
    <dbReference type="NCBI Taxonomy" id="1841864"/>
    <lineage>
        <taxon>Bacteria</taxon>
        <taxon>Pseudomonadati</taxon>
        <taxon>Bacteroidota</taxon>
        <taxon>Bacteroidia</taxon>
        <taxon>Bacteroidales</taxon>
        <taxon>Prevotellaceae</taxon>
        <taxon>Marseilla</taxon>
    </lineage>
</organism>
<dbReference type="Proteomes" id="UP000706891">
    <property type="component" value="Unassembled WGS sequence"/>
</dbReference>
<comment type="caution">
    <text evidence="2">The sequence shown here is derived from an EMBL/GenBank/DDBJ whole genome shotgun (WGS) entry which is preliminary data.</text>
</comment>
<name>A0A938WV00_9BACT</name>
<protein>
    <recommendedName>
        <fullName evidence="4">O-antigen polymerase</fullName>
    </recommendedName>
</protein>
<feature type="transmembrane region" description="Helical" evidence="1">
    <location>
        <begin position="197"/>
        <end position="229"/>
    </location>
</feature>